<keyword evidence="6 7" id="KW-0472">Membrane</keyword>
<feature type="transmembrane region" description="Helical" evidence="7">
    <location>
        <begin position="103"/>
        <end position="121"/>
    </location>
</feature>
<gene>
    <name evidence="9" type="ORF">OCV61_07405</name>
</gene>
<evidence type="ECO:0000259" key="8">
    <source>
        <dbReference type="SMART" id="SM00014"/>
    </source>
</evidence>
<dbReference type="SMART" id="SM00014">
    <property type="entry name" value="acidPPc"/>
    <property type="match status" value="1"/>
</dbReference>
<evidence type="ECO:0000313" key="9">
    <source>
        <dbReference type="EMBL" id="MCU6765242.1"/>
    </source>
</evidence>
<feature type="transmembrane region" description="Helical" evidence="7">
    <location>
        <begin position="77"/>
        <end position="97"/>
    </location>
</feature>
<sequence>MKKTRKAGAAAAIALVIGALITNVCLKNMVARVRPYDTYSALIPIVTKPIDWSFPSGHTCASFASAFVYFRLLPKKYGIPALVLACMIAFSRLYLGVHYPTDVLAGFLIGLFASALAVWMVSRFCDHKKQTA</sequence>
<dbReference type="EMBL" id="JAOQJL010000011">
    <property type="protein sequence ID" value="MCU6765242.1"/>
    <property type="molecule type" value="Genomic_DNA"/>
</dbReference>
<evidence type="ECO:0000256" key="4">
    <source>
        <dbReference type="ARBA" id="ARBA00022801"/>
    </source>
</evidence>
<dbReference type="CDD" id="cd01610">
    <property type="entry name" value="PAP2_like"/>
    <property type="match status" value="1"/>
</dbReference>
<evidence type="ECO:0000256" key="6">
    <source>
        <dbReference type="ARBA" id="ARBA00023136"/>
    </source>
</evidence>
<evidence type="ECO:0000256" key="1">
    <source>
        <dbReference type="ARBA" id="ARBA00004651"/>
    </source>
</evidence>
<keyword evidence="5 7" id="KW-1133">Transmembrane helix</keyword>
<evidence type="ECO:0000256" key="2">
    <source>
        <dbReference type="ARBA" id="ARBA00022475"/>
    </source>
</evidence>
<dbReference type="Proteomes" id="UP001652409">
    <property type="component" value="Unassembled WGS sequence"/>
</dbReference>
<reference evidence="9 10" key="1">
    <citation type="journal article" date="2021" name="ISME Commun">
        <title>Automated analysis of genomic sequences facilitates high-throughput and comprehensive description of bacteria.</title>
        <authorList>
            <person name="Hitch T.C.A."/>
        </authorList>
    </citation>
    <scope>NUCLEOTIDE SEQUENCE [LARGE SCALE GENOMIC DNA]</scope>
    <source>
        <strain evidence="9 10">Sanger_23</strain>
    </source>
</reference>
<dbReference type="InterPro" id="IPR036938">
    <property type="entry name" value="PAP2/HPO_sf"/>
</dbReference>
<evidence type="ECO:0000256" key="7">
    <source>
        <dbReference type="SAM" id="Phobius"/>
    </source>
</evidence>
<comment type="caution">
    <text evidence="9">The sequence shown here is derived from an EMBL/GenBank/DDBJ whole genome shotgun (WGS) entry which is preliminary data.</text>
</comment>
<feature type="domain" description="Phosphatidic acid phosphatase type 2/haloperoxidase" evidence="8">
    <location>
        <begin position="7"/>
        <end position="118"/>
    </location>
</feature>
<dbReference type="PANTHER" id="PTHR14969:SF62">
    <property type="entry name" value="DECAPRENYLPHOSPHORYL-5-PHOSPHORIBOSE PHOSPHATASE RV3807C-RELATED"/>
    <property type="match status" value="1"/>
</dbReference>
<name>A0ABT2TUG6_9FIRM</name>
<keyword evidence="4" id="KW-0378">Hydrolase</keyword>
<organism evidence="9 10">
    <name type="scientific">Blautia ammoniilytica</name>
    <dbReference type="NCBI Taxonomy" id="2981782"/>
    <lineage>
        <taxon>Bacteria</taxon>
        <taxon>Bacillati</taxon>
        <taxon>Bacillota</taxon>
        <taxon>Clostridia</taxon>
        <taxon>Lachnospirales</taxon>
        <taxon>Lachnospiraceae</taxon>
        <taxon>Blautia</taxon>
    </lineage>
</organism>
<evidence type="ECO:0000256" key="3">
    <source>
        <dbReference type="ARBA" id="ARBA00022692"/>
    </source>
</evidence>
<dbReference type="Gene3D" id="1.20.144.10">
    <property type="entry name" value="Phosphatidic acid phosphatase type 2/haloperoxidase"/>
    <property type="match status" value="1"/>
</dbReference>
<keyword evidence="3 7" id="KW-0812">Transmembrane</keyword>
<proteinExistence type="predicted"/>
<keyword evidence="2" id="KW-1003">Cell membrane</keyword>
<dbReference type="Pfam" id="PF01569">
    <property type="entry name" value="PAP2"/>
    <property type="match status" value="1"/>
</dbReference>
<dbReference type="InterPro" id="IPR000326">
    <property type="entry name" value="PAP2/HPO"/>
</dbReference>
<keyword evidence="10" id="KW-1185">Reference proteome</keyword>
<comment type="subcellular location">
    <subcellularLocation>
        <location evidence="1">Cell membrane</location>
        <topology evidence="1">Multi-pass membrane protein</topology>
    </subcellularLocation>
</comment>
<accession>A0ABT2TUG6</accession>
<dbReference type="PANTHER" id="PTHR14969">
    <property type="entry name" value="SPHINGOSINE-1-PHOSPHATE PHOSPHOHYDROLASE"/>
    <property type="match status" value="1"/>
</dbReference>
<evidence type="ECO:0000313" key="10">
    <source>
        <dbReference type="Proteomes" id="UP001652409"/>
    </source>
</evidence>
<protein>
    <submittedName>
        <fullName evidence="9">Phosphatase PAP2 family protein</fullName>
    </submittedName>
</protein>
<dbReference type="SUPFAM" id="SSF48317">
    <property type="entry name" value="Acid phosphatase/Vanadium-dependent haloperoxidase"/>
    <property type="match status" value="1"/>
</dbReference>
<evidence type="ECO:0000256" key="5">
    <source>
        <dbReference type="ARBA" id="ARBA00022989"/>
    </source>
</evidence>